<evidence type="ECO:0000313" key="2">
    <source>
        <dbReference type="Proteomes" id="UP000030106"/>
    </source>
</evidence>
<accession>A0A0A2V9V3</accession>
<proteinExistence type="predicted"/>
<comment type="caution">
    <text evidence="1">The sequence shown here is derived from an EMBL/GenBank/DDBJ whole genome shotgun (WGS) entry which is preliminary data.</text>
</comment>
<dbReference type="AlphaFoldDB" id="A0A0A2V9V3"/>
<sequence>MTECTETQRGNLLFYLGGKSLLGHPEETAQPAAEEALAVLLDVVQQLQLRQLCELRGPNGVAGPVCRRSSNPPRCFRMQENIGAVMVDAVIPRGETAQT</sequence>
<gene>
    <name evidence="1" type="ORF">BBAD15_g11912</name>
</gene>
<dbReference type="HOGENOM" id="CLU_2319985_0_0_1"/>
<protein>
    <submittedName>
        <fullName evidence="1">Uncharacterized protein</fullName>
    </submittedName>
</protein>
<dbReference type="EMBL" id="ANFO01001355">
    <property type="protein sequence ID" value="KGQ02870.1"/>
    <property type="molecule type" value="Genomic_DNA"/>
</dbReference>
<organism evidence="1 2">
    <name type="scientific">Beauveria bassiana D1-5</name>
    <dbReference type="NCBI Taxonomy" id="1245745"/>
    <lineage>
        <taxon>Eukaryota</taxon>
        <taxon>Fungi</taxon>
        <taxon>Dikarya</taxon>
        <taxon>Ascomycota</taxon>
        <taxon>Pezizomycotina</taxon>
        <taxon>Sordariomycetes</taxon>
        <taxon>Hypocreomycetidae</taxon>
        <taxon>Hypocreales</taxon>
        <taxon>Cordycipitaceae</taxon>
        <taxon>Beauveria</taxon>
    </lineage>
</organism>
<name>A0A0A2V9V3_BEABA</name>
<evidence type="ECO:0000313" key="1">
    <source>
        <dbReference type="EMBL" id="KGQ02870.1"/>
    </source>
</evidence>
<dbReference type="Proteomes" id="UP000030106">
    <property type="component" value="Unassembled WGS sequence"/>
</dbReference>
<reference evidence="1 2" key="1">
    <citation type="submission" date="2012-10" db="EMBL/GenBank/DDBJ databases">
        <title>Genome sequencing and analysis of entomopathogenic fungi Beauveria bassiana D1-5.</title>
        <authorList>
            <person name="Li Q."/>
            <person name="Wang L."/>
            <person name="Zhang Z."/>
            <person name="Wang Q."/>
            <person name="Ren J."/>
            <person name="Wang M."/>
            <person name="Xu W."/>
            <person name="Wang J."/>
            <person name="Lu Y."/>
            <person name="Du Q."/>
            <person name="Sun Z."/>
        </authorList>
    </citation>
    <scope>NUCLEOTIDE SEQUENCE [LARGE SCALE GENOMIC DNA]</scope>
    <source>
        <strain evidence="1 2">D1-5</strain>
    </source>
</reference>